<keyword evidence="4 7" id="KW-0479">Metal-binding</keyword>
<name>A0A5E6PMS4_PSEFL</name>
<dbReference type="PANTHER" id="PTHR42940">
    <property type="entry name" value="ALCOHOL DEHYDROGENASE 1-RELATED"/>
    <property type="match status" value="1"/>
</dbReference>
<dbReference type="Pfam" id="PF08240">
    <property type="entry name" value="ADH_N"/>
    <property type="match status" value="1"/>
</dbReference>
<dbReference type="InterPro" id="IPR013154">
    <property type="entry name" value="ADH-like_N"/>
</dbReference>
<organism evidence="9 10">
    <name type="scientific">Pseudomonas fluorescens</name>
    <dbReference type="NCBI Taxonomy" id="294"/>
    <lineage>
        <taxon>Bacteria</taxon>
        <taxon>Pseudomonadati</taxon>
        <taxon>Pseudomonadota</taxon>
        <taxon>Gammaproteobacteria</taxon>
        <taxon>Pseudomonadales</taxon>
        <taxon>Pseudomonadaceae</taxon>
        <taxon>Pseudomonas</taxon>
    </lineage>
</organism>
<sequence length="354" mass="37344">MNTQPTPIRTMRAFRMFDWQDGGRLCKVPVPVPGHGEVRLRVGGNGLCQSDLHALDDLCCSPPHLDVQLPMTLGHEIAGWIDALGPGVDGWTVGQACAVSIPGCGHCRACIAGWNNYCSTSRRIYGGGYDGGLAEYVVIHQDCLVDIGTLEPWRAAPLTDAGLSAYHAVKRVAHLLSPGSRVLVIGVGGLGHIAIAALGAITAAEVIAIDTRVEALGLAVSQGVDRVLDATDLTPGVFLKRIGQVDAVLDFVGSGDTLRLAAGVIRPLGHIVVVGRGHGAFELRNGSLPYGAMISTTFGGSKAELIELIALAATGRLPIHLQRHPLDEVPQVLHKMRRGEIVGRAVIVPNETPR</sequence>
<dbReference type="GO" id="GO:0004022">
    <property type="term" value="F:alcohol dehydrogenase (NAD+) activity"/>
    <property type="evidence" value="ECO:0007669"/>
    <property type="project" value="UniProtKB-EC"/>
</dbReference>
<comment type="cofactor">
    <cofactor evidence="1 7">
        <name>Zn(2+)</name>
        <dbReference type="ChEBI" id="CHEBI:29105"/>
    </cofactor>
</comment>
<dbReference type="InterPro" id="IPR013149">
    <property type="entry name" value="ADH-like_C"/>
</dbReference>
<dbReference type="GO" id="GO:0008270">
    <property type="term" value="F:zinc ion binding"/>
    <property type="evidence" value="ECO:0007669"/>
    <property type="project" value="InterPro"/>
</dbReference>
<evidence type="ECO:0000256" key="2">
    <source>
        <dbReference type="ARBA" id="ARBA00008072"/>
    </source>
</evidence>
<accession>A0A5E6PMS4</accession>
<reference evidence="9 10" key="1">
    <citation type="submission" date="2019-09" db="EMBL/GenBank/DDBJ databases">
        <authorList>
            <person name="Chandra G."/>
            <person name="Truman W A."/>
        </authorList>
    </citation>
    <scope>NUCLEOTIDE SEQUENCE [LARGE SCALE GENOMIC DNA]</scope>
    <source>
        <strain evidence="9">PS662</strain>
    </source>
</reference>
<dbReference type="Gene3D" id="3.90.180.10">
    <property type="entry name" value="Medium-chain alcohol dehydrogenases, catalytic domain"/>
    <property type="match status" value="1"/>
</dbReference>
<dbReference type="SMART" id="SM00829">
    <property type="entry name" value="PKS_ER"/>
    <property type="match status" value="1"/>
</dbReference>
<evidence type="ECO:0000256" key="6">
    <source>
        <dbReference type="ARBA" id="ARBA00023002"/>
    </source>
</evidence>
<evidence type="ECO:0000256" key="5">
    <source>
        <dbReference type="ARBA" id="ARBA00022833"/>
    </source>
</evidence>
<dbReference type="EC" id="1.1.1.1" evidence="3"/>
<dbReference type="Proteomes" id="UP000326953">
    <property type="component" value="Unassembled WGS sequence"/>
</dbReference>
<feature type="domain" description="Enoyl reductase (ER)" evidence="8">
    <location>
        <begin position="22"/>
        <end position="347"/>
    </location>
</feature>
<evidence type="ECO:0000256" key="7">
    <source>
        <dbReference type="RuleBase" id="RU361277"/>
    </source>
</evidence>
<keyword evidence="6 9" id="KW-0560">Oxidoreductase</keyword>
<protein>
    <recommendedName>
        <fullName evidence="3">alcohol dehydrogenase</fullName>
        <ecNumber evidence="3">1.1.1.1</ecNumber>
    </recommendedName>
</protein>
<dbReference type="InterPro" id="IPR011032">
    <property type="entry name" value="GroES-like_sf"/>
</dbReference>
<keyword evidence="5 7" id="KW-0862">Zinc</keyword>
<dbReference type="Pfam" id="PF00107">
    <property type="entry name" value="ADH_zinc_N"/>
    <property type="match status" value="1"/>
</dbReference>
<evidence type="ECO:0000256" key="4">
    <source>
        <dbReference type="ARBA" id="ARBA00022723"/>
    </source>
</evidence>
<dbReference type="RefSeq" id="WP_150709471.1">
    <property type="nucleotide sequence ID" value="NZ_CABVHK010000001.1"/>
</dbReference>
<comment type="similarity">
    <text evidence="2 7">Belongs to the zinc-containing alcohol dehydrogenase family.</text>
</comment>
<dbReference type="SUPFAM" id="SSF50129">
    <property type="entry name" value="GroES-like"/>
    <property type="match status" value="1"/>
</dbReference>
<evidence type="ECO:0000256" key="1">
    <source>
        <dbReference type="ARBA" id="ARBA00001947"/>
    </source>
</evidence>
<dbReference type="InterPro" id="IPR036291">
    <property type="entry name" value="NAD(P)-bd_dom_sf"/>
</dbReference>
<evidence type="ECO:0000259" key="8">
    <source>
        <dbReference type="SMART" id="SM00829"/>
    </source>
</evidence>
<dbReference type="EMBL" id="CABVHK010000001">
    <property type="protein sequence ID" value="VVM44821.1"/>
    <property type="molecule type" value="Genomic_DNA"/>
</dbReference>
<dbReference type="PANTHER" id="PTHR42940:SF8">
    <property type="entry name" value="VACUOLAR PROTEIN SORTING-ASSOCIATED PROTEIN 11"/>
    <property type="match status" value="1"/>
</dbReference>
<proteinExistence type="inferred from homology"/>
<dbReference type="InterPro" id="IPR002328">
    <property type="entry name" value="ADH_Zn_CS"/>
</dbReference>
<dbReference type="InterPro" id="IPR020843">
    <property type="entry name" value="ER"/>
</dbReference>
<evidence type="ECO:0000313" key="9">
    <source>
        <dbReference type="EMBL" id="VVM44821.1"/>
    </source>
</evidence>
<dbReference type="SUPFAM" id="SSF51735">
    <property type="entry name" value="NAD(P)-binding Rossmann-fold domains"/>
    <property type="match status" value="1"/>
</dbReference>
<dbReference type="OrthoDB" id="9771084at2"/>
<evidence type="ECO:0000313" key="10">
    <source>
        <dbReference type="Proteomes" id="UP000326953"/>
    </source>
</evidence>
<evidence type="ECO:0000256" key="3">
    <source>
        <dbReference type="ARBA" id="ARBA00013190"/>
    </source>
</evidence>
<dbReference type="PROSITE" id="PS00059">
    <property type="entry name" value="ADH_ZINC"/>
    <property type="match status" value="1"/>
</dbReference>
<dbReference type="AlphaFoldDB" id="A0A5E6PMS4"/>
<gene>
    <name evidence="9" type="ORF">PS662_00492</name>
</gene>
<dbReference type="Gene3D" id="3.40.50.720">
    <property type="entry name" value="NAD(P)-binding Rossmann-like Domain"/>
    <property type="match status" value="1"/>
</dbReference>